<dbReference type="EMBL" id="UYYB01100995">
    <property type="protein sequence ID" value="VDM78098.1"/>
    <property type="molecule type" value="Genomic_DNA"/>
</dbReference>
<proteinExistence type="predicted"/>
<evidence type="ECO:0000313" key="2">
    <source>
        <dbReference type="EMBL" id="VDM78098.1"/>
    </source>
</evidence>
<evidence type="ECO:0000256" key="1">
    <source>
        <dbReference type="SAM" id="MobiDB-lite"/>
    </source>
</evidence>
<reference evidence="2 3" key="1">
    <citation type="submission" date="2018-11" db="EMBL/GenBank/DDBJ databases">
        <authorList>
            <consortium name="Pathogen Informatics"/>
        </authorList>
    </citation>
    <scope>NUCLEOTIDE SEQUENCE [LARGE SCALE GENOMIC DNA]</scope>
</reference>
<accession>A0A3P7LG02</accession>
<keyword evidence="3" id="KW-1185">Reference proteome</keyword>
<evidence type="ECO:0000313" key="3">
    <source>
        <dbReference type="Proteomes" id="UP000270094"/>
    </source>
</evidence>
<dbReference type="Proteomes" id="UP000270094">
    <property type="component" value="Unassembled WGS sequence"/>
</dbReference>
<feature type="region of interest" description="Disordered" evidence="1">
    <location>
        <begin position="62"/>
        <end position="101"/>
    </location>
</feature>
<protein>
    <submittedName>
        <fullName evidence="2">Uncharacterized protein</fullName>
    </submittedName>
</protein>
<organism evidence="2 3">
    <name type="scientific">Strongylus vulgaris</name>
    <name type="common">Blood worm</name>
    <dbReference type="NCBI Taxonomy" id="40348"/>
    <lineage>
        <taxon>Eukaryota</taxon>
        <taxon>Metazoa</taxon>
        <taxon>Ecdysozoa</taxon>
        <taxon>Nematoda</taxon>
        <taxon>Chromadorea</taxon>
        <taxon>Rhabditida</taxon>
        <taxon>Rhabditina</taxon>
        <taxon>Rhabditomorpha</taxon>
        <taxon>Strongyloidea</taxon>
        <taxon>Strongylidae</taxon>
        <taxon>Strongylus</taxon>
    </lineage>
</organism>
<sequence>MPSIAEVKGVYGRGKLKDISDVFNNLGGHSPLMSPELIFPAYPGPAKDVAAQDLANKISHSKRNHYPPAFAKTPQYDHENMKGGGRRSSFDERPLTPDFSGYGPIAMTVEERLI</sequence>
<gene>
    <name evidence="2" type="ORF">SVUK_LOCUS13096</name>
</gene>
<name>A0A3P7LG02_STRVU</name>
<dbReference type="AlphaFoldDB" id="A0A3P7LG02"/>
<dbReference type="OrthoDB" id="5828483at2759"/>